<dbReference type="InterPro" id="IPR021601">
    <property type="entry name" value="Phosphatidylino_kinase_fungi"/>
</dbReference>
<comment type="caution">
    <text evidence="3">The sequence shown here is derived from an EMBL/GenBank/DDBJ whole genome shotgun (WGS) entry which is preliminary data.</text>
</comment>
<dbReference type="GO" id="GO:0016773">
    <property type="term" value="F:phosphotransferase activity, alcohol group as acceptor"/>
    <property type="evidence" value="ECO:0007669"/>
    <property type="project" value="InterPro"/>
</dbReference>
<proteinExistence type="predicted"/>
<dbReference type="InterPro" id="IPR049160">
    <property type="entry name" value="PI4KB-PIK1_PIK"/>
</dbReference>
<feature type="compositionally biased region" description="Basic residues" evidence="1">
    <location>
        <begin position="250"/>
        <end position="264"/>
    </location>
</feature>
<keyword evidence="4" id="KW-1185">Reference proteome</keyword>
<dbReference type="SUPFAM" id="SSF48371">
    <property type="entry name" value="ARM repeat"/>
    <property type="match status" value="1"/>
</dbReference>
<evidence type="ECO:0000259" key="2">
    <source>
        <dbReference type="PROSITE" id="PS51545"/>
    </source>
</evidence>
<protein>
    <recommendedName>
        <fullName evidence="2">PIK helical domain-containing protein</fullName>
    </recommendedName>
</protein>
<name>A0A8H4RMG4_9HELO</name>
<dbReference type="InterPro" id="IPR016024">
    <property type="entry name" value="ARM-type_fold"/>
</dbReference>
<evidence type="ECO:0000313" key="4">
    <source>
        <dbReference type="Proteomes" id="UP000566819"/>
    </source>
</evidence>
<dbReference type="OrthoDB" id="3918239at2759"/>
<gene>
    <name evidence="3" type="ORF">G7Y89_g6163</name>
</gene>
<dbReference type="InterPro" id="IPR001263">
    <property type="entry name" value="PI3K_accessory_dom"/>
</dbReference>
<reference evidence="3 4" key="1">
    <citation type="submission" date="2020-03" db="EMBL/GenBank/DDBJ databases">
        <title>Draft Genome Sequence of Cudoniella acicularis.</title>
        <authorList>
            <person name="Buettner E."/>
            <person name="Kellner H."/>
        </authorList>
    </citation>
    <scope>NUCLEOTIDE SEQUENCE [LARGE SCALE GENOMIC DNA]</scope>
    <source>
        <strain evidence="3 4">DSM 108380</strain>
    </source>
</reference>
<dbReference type="Pfam" id="PF11522">
    <property type="entry name" value="Pik1"/>
    <property type="match status" value="1"/>
</dbReference>
<accession>A0A8H4RMG4</accession>
<dbReference type="Proteomes" id="UP000566819">
    <property type="component" value="Unassembled WGS sequence"/>
</dbReference>
<evidence type="ECO:0000313" key="3">
    <source>
        <dbReference type="EMBL" id="KAF4631966.1"/>
    </source>
</evidence>
<dbReference type="Gene3D" id="6.10.140.1260">
    <property type="match status" value="1"/>
</dbReference>
<feature type="domain" description="PIK helical" evidence="2">
    <location>
        <begin position="1"/>
        <end position="120"/>
    </location>
</feature>
<feature type="region of interest" description="Disordered" evidence="1">
    <location>
        <begin position="173"/>
        <end position="264"/>
    </location>
</feature>
<feature type="compositionally biased region" description="Polar residues" evidence="1">
    <location>
        <begin position="173"/>
        <end position="202"/>
    </location>
</feature>
<dbReference type="EMBL" id="JAAMPI010000393">
    <property type="protein sequence ID" value="KAF4631966.1"/>
    <property type="molecule type" value="Genomic_DNA"/>
</dbReference>
<dbReference type="Pfam" id="PF21245">
    <property type="entry name" value="PI4KB-PIK1_PIK"/>
    <property type="match status" value="1"/>
</dbReference>
<dbReference type="PROSITE" id="PS51545">
    <property type="entry name" value="PIK_HELICAL"/>
    <property type="match status" value="1"/>
</dbReference>
<evidence type="ECO:0000256" key="1">
    <source>
        <dbReference type="SAM" id="MobiDB-lite"/>
    </source>
</evidence>
<dbReference type="AlphaFoldDB" id="A0A8H4RMG4"/>
<sequence>MSWDLLKRFIESDVFNQNPFLSVAYLSRYADHVGIHYVLCSKLRQFSYEEIEFFLPQLCHLIISVDNESMALEEFILDLCEESVNAALLTFWLFQTYLHDLSANPQSEAFKTCRRVYNKVQHIVFGVSESSRTEKIKENVLPVTVLASFVLASVAVPFLPRWAGPLAISQARKPQSTGDVISDGSQTQQKIVRSHTTTPGSTRTRRAKESRLASAPANTSNGVRPKAIRAASLERPESSSSSRKPTSIRGRGHRILIYKRQIHD</sequence>
<organism evidence="3 4">
    <name type="scientific">Cudoniella acicularis</name>
    <dbReference type="NCBI Taxonomy" id="354080"/>
    <lineage>
        <taxon>Eukaryota</taxon>
        <taxon>Fungi</taxon>
        <taxon>Dikarya</taxon>
        <taxon>Ascomycota</taxon>
        <taxon>Pezizomycotina</taxon>
        <taxon>Leotiomycetes</taxon>
        <taxon>Helotiales</taxon>
        <taxon>Tricladiaceae</taxon>
        <taxon>Cudoniella</taxon>
    </lineage>
</organism>